<feature type="domain" description="Nitroreductase" evidence="3">
    <location>
        <begin position="25"/>
        <end position="189"/>
    </location>
</feature>
<dbReference type="GO" id="GO:0016491">
    <property type="term" value="F:oxidoreductase activity"/>
    <property type="evidence" value="ECO:0007669"/>
    <property type="project" value="UniProtKB-KW"/>
</dbReference>
<dbReference type="SUPFAM" id="SSF55469">
    <property type="entry name" value="FMN-dependent nitroreductase-like"/>
    <property type="match status" value="1"/>
</dbReference>
<protein>
    <submittedName>
        <fullName evidence="4">Unannotated protein</fullName>
    </submittedName>
</protein>
<dbReference type="InterPro" id="IPR029479">
    <property type="entry name" value="Nitroreductase"/>
</dbReference>
<dbReference type="InterPro" id="IPR000415">
    <property type="entry name" value="Nitroreductase-like"/>
</dbReference>
<evidence type="ECO:0000256" key="2">
    <source>
        <dbReference type="ARBA" id="ARBA00023002"/>
    </source>
</evidence>
<organism evidence="4">
    <name type="scientific">freshwater metagenome</name>
    <dbReference type="NCBI Taxonomy" id="449393"/>
    <lineage>
        <taxon>unclassified sequences</taxon>
        <taxon>metagenomes</taxon>
        <taxon>ecological metagenomes</taxon>
    </lineage>
</organism>
<dbReference type="CDD" id="cd02062">
    <property type="entry name" value="Nitro_FMN_reductase"/>
    <property type="match status" value="1"/>
</dbReference>
<dbReference type="Pfam" id="PF00881">
    <property type="entry name" value="Nitroreductase"/>
    <property type="match status" value="1"/>
</dbReference>
<name>A0A6J6AGZ2_9ZZZZ</name>
<evidence type="ECO:0000313" key="4">
    <source>
        <dbReference type="EMBL" id="CAB4368041.1"/>
    </source>
</evidence>
<evidence type="ECO:0000256" key="1">
    <source>
        <dbReference type="ARBA" id="ARBA00007118"/>
    </source>
</evidence>
<gene>
    <name evidence="4" type="ORF">UFOPK4179_00835</name>
</gene>
<accession>A0A6J6AGZ2</accession>
<evidence type="ECO:0000259" key="3">
    <source>
        <dbReference type="Pfam" id="PF00881"/>
    </source>
</evidence>
<sequence length="217" mass="23945">MAGLWPKVSSSSALASKSVNFADIVRSRRMSRSFSNQAVDATVIASCIDLASRAPSAGKSQGWHVLLLENEDAQRYWDIALPMERRNSFAFPRLLQAPVIALSVCDPTAYLERYSEPDKQATGLGLGVEQWPAPYWTIDASFATMTFLLALEDAQLGALFFAHSNEAALRSEFKIPDHIEILGTIAIGHVDDAGSRVGRSANRLRRSVESIIHRKNW</sequence>
<comment type="similarity">
    <text evidence="1">Belongs to the nitroreductase family.</text>
</comment>
<dbReference type="PANTHER" id="PTHR43673:SF10">
    <property type="entry name" value="NADH DEHYDROGENASE_NAD(P)H NITROREDUCTASE XCC3605-RELATED"/>
    <property type="match status" value="1"/>
</dbReference>
<dbReference type="AlphaFoldDB" id="A0A6J6AGZ2"/>
<dbReference type="PANTHER" id="PTHR43673">
    <property type="entry name" value="NAD(P)H NITROREDUCTASE YDGI-RELATED"/>
    <property type="match status" value="1"/>
</dbReference>
<proteinExistence type="inferred from homology"/>
<reference evidence="4" key="1">
    <citation type="submission" date="2020-05" db="EMBL/GenBank/DDBJ databases">
        <authorList>
            <person name="Chiriac C."/>
            <person name="Salcher M."/>
            <person name="Ghai R."/>
            <person name="Kavagutti S V."/>
        </authorList>
    </citation>
    <scope>NUCLEOTIDE SEQUENCE</scope>
</reference>
<dbReference type="EMBL" id="CAETWZ010000075">
    <property type="protein sequence ID" value="CAB4368041.1"/>
    <property type="molecule type" value="Genomic_DNA"/>
</dbReference>
<keyword evidence="2" id="KW-0560">Oxidoreductase</keyword>
<dbReference type="Gene3D" id="3.40.109.10">
    <property type="entry name" value="NADH Oxidase"/>
    <property type="match status" value="1"/>
</dbReference>